<protein>
    <submittedName>
        <fullName evidence="2">Uncharacterized protein</fullName>
    </submittedName>
</protein>
<feature type="compositionally biased region" description="Basic and acidic residues" evidence="1">
    <location>
        <begin position="178"/>
        <end position="190"/>
    </location>
</feature>
<organism evidence="2 3">
    <name type="scientific">Marchantia polymorpha subsp. ruderalis</name>
    <dbReference type="NCBI Taxonomy" id="1480154"/>
    <lineage>
        <taxon>Eukaryota</taxon>
        <taxon>Viridiplantae</taxon>
        <taxon>Streptophyta</taxon>
        <taxon>Embryophyta</taxon>
        <taxon>Marchantiophyta</taxon>
        <taxon>Marchantiopsida</taxon>
        <taxon>Marchantiidae</taxon>
        <taxon>Marchantiales</taxon>
        <taxon>Marchantiaceae</taxon>
        <taxon>Marchantia</taxon>
    </lineage>
</organism>
<evidence type="ECO:0000256" key="1">
    <source>
        <dbReference type="SAM" id="MobiDB-lite"/>
    </source>
</evidence>
<feature type="compositionally biased region" description="Low complexity" evidence="1">
    <location>
        <begin position="217"/>
        <end position="230"/>
    </location>
</feature>
<gene>
    <name evidence="2" type="ORF">AXG93_4689s1030</name>
</gene>
<dbReference type="EMBL" id="LVLJ01000592">
    <property type="protein sequence ID" value="OAE33618.1"/>
    <property type="molecule type" value="Genomic_DNA"/>
</dbReference>
<sequence>MEGPSGYLTVEGGKKKTTQYFHDKVIMRHQTFDALTPQPTRTPPVMNRLDATDRGYDRIGTVDPRVGCAGLARATRAYGLIDIQRKLLAKAMEAFVTVHNHVVPSEKEHPPTPLGCAGIISFSTDRLARSSPHTHTLEDVPQFSSRRRGCRWKSVRVESRSMGDEAKKLVVGLINGKDLQRPGHEPEMRSSLKSSFRRSGSGSTSRVGNSTAMLEVQTQQQQQQVPTHAEQTQEEEKRWSME</sequence>
<proteinExistence type="predicted"/>
<feature type="compositionally biased region" description="Low complexity" evidence="1">
    <location>
        <begin position="191"/>
        <end position="210"/>
    </location>
</feature>
<accession>A0A176WKE8</accession>
<dbReference type="Proteomes" id="UP000077202">
    <property type="component" value="Unassembled WGS sequence"/>
</dbReference>
<reference evidence="2" key="1">
    <citation type="submission" date="2016-03" db="EMBL/GenBank/DDBJ databases">
        <title>Mechanisms controlling the formation of the plant cell surface in tip-growing cells are functionally conserved among land plants.</title>
        <authorList>
            <person name="Honkanen S."/>
            <person name="Jones V.A."/>
            <person name="Morieri G."/>
            <person name="Champion C."/>
            <person name="Hetherington A.J."/>
            <person name="Kelly S."/>
            <person name="Saint-Marcoux D."/>
            <person name="Proust H."/>
            <person name="Prescott H."/>
            <person name="Dolan L."/>
        </authorList>
    </citation>
    <scope>NUCLEOTIDE SEQUENCE [LARGE SCALE GENOMIC DNA]</scope>
    <source>
        <tissue evidence="2">Whole gametophyte</tissue>
    </source>
</reference>
<keyword evidence="3" id="KW-1185">Reference proteome</keyword>
<feature type="region of interest" description="Disordered" evidence="1">
    <location>
        <begin position="176"/>
        <end position="242"/>
    </location>
</feature>
<evidence type="ECO:0000313" key="3">
    <source>
        <dbReference type="Proteomes" id="UP000077202"/>
    </source>
</evidence>
<evidence type="ECO:0000313" key="2">
    <source>
        <dbReference type="EMBL" id="OAE33618.1"/>
    </source>
</evidence>
<comment type="caution">
    <text evidence="2">The sequence shown here is derived from an EMBL/GenBank/DDBJ whole genome shotgun (WGS) entry which is preliminary data.</text>
</comment>
<dbReference type="AlphaFoldDB" id="A0A176WKE8"/>
<name>A0A176WKE8_MARPO</name>